<keyword evidence="2" id="KW-1185">Reference proteome</keyword>
<sequence length="335" mass="37499">MNQLSLFPLLRGYSALLLPQNLAFPSHIPFSIIQAFLIDRILLNPHLEAYPPSERYQHSFWKWATQCLETMPKDDDDEIDEQIYERYVSLLAQSRSGPPPQSYVTHYWSPPNNTSNEYESITLLESRTTIESGTTGLRTWRASLVLAQYLISNPNITSQKIVLELGCGTGFVGIIVASLMSSNPSPIYLTDVNEDVLARCRDNVQLPCNKSSLHPSVRYRILDWSDALNAAVVPLRSFFSDASPQVILGADLVFDHTIFPSLVGVLSLAVKGGTMALIALTVRNEDTLECFLHQARDVLRVEQIPYVPPEITFVGISEGDVDGGQEVRIFKFLQK</sequence>
<comment type="caution">
    <text evidence="1">The sequence shown here is derived from an EMBL/GenBank/DDBJ whole genome shotgun (WGS) entry which is preliminary data.</text>
</comment>
<protein>
    <submittedName>
        <fullName evidence="1">Uncharacterized protein</fullName>
    </submittedName>
</protein>
<evidence type="ECO:0000313" key="1">
    <source>
        <dbReference type="EMBL" id="KAH7922694.1"/>
    </source>
</evidence>
<name>A0ACB8BAR4_9AGAM</name>
<evidence type="ECO:0000313" key="2">
    <source>
        <dbReference type="Proteomes" id="UP000790709"/>
    </source>
</evidence>
<reference evidence="1" key="1">
    <citation type="journal article" date="2021" name="New Phytol.">
        <title>Evolutionary innovations through gain and loss of genes in the ectomycorrhizal Boletales.</title>
        <authorList>
            <person name="Wu G."/>
            <person name="Miyauchi S."/>
            <person name="Morin E."/>
            <person name="Kuo A."/>
            <person name="Drula E."/>
            <person name="Varga T."/>
            <person name="Kohler A."/>
            <person name="Feng B."/>
            <person name="Cao Y."/>
            <person name="Lipzen A."/>
            <person name="Daum C."/>
            <person name="Hundley H."/>
            <person name="Pangilinan J."/>
            <person name="Johnson J."/>
            <person name="Barry K."/>
            <person name="LaButti K."/>
            <person name="Ng V."/>
            <person name="Ahrendt S."/>
            <person name="Min B."/>
            <person name="Choi I.G."/>
            <person name="Park H."/>
            <person name="Plett J.M."/>
            <person name="Magnuson J."/>
            <person name="Spatafora J.W."/>
            <person name="Nagy L.G."/>
            <person name="Henrissat B."/>
            <person name="Grigoriev I.V."/>
            <person name="Yang Z.L."/>
            <person name="Xu J."/>
            <person name="Martin F.M."/>
        </authorList>
    </citation>
    <scope>NUCLEOTIDE SEQUENCE</scope>
    <source>
        <strain evidence="1">KUC20120723A-06</strain>
    </source>
</reference>
<proteinExistence type="predicted"/>
<organism evidence="1 2">
    <name type="scientific">Leucogyrophana mollusca</name>
    <dbReference type="NCBI Taxonomy" id="85980"/>
    <lineage>
        <taxon>Eukaryota</taxon>
        <taxon>Fungi</taxon>
        <taxon>Dikarya</taxon>
        <taxon>Basidiomycota</taxon>
        <taxon>Agaricomycotina</taxon>
        <taxon>Agaricomycetes</taxon>
        <taxon>Agaricomycetidae</taxon>
        <taxon>Boletales</taxon>
        <taxon>Boletales incertae sedis</taxon>
        <taxon>Leucogyrophana</taxon>
    </lineage>
</organism>
<accession>A0ACB8BAR4</accession>
<gene>
    <name evidence="1" type="ORF">BV22DRAFT_1037234</name>
</gene>
<dbReference type="Proteomes" id="UP000790709">
    <property type="component" value="Unassembled WGS sequence"/>
</dbReference>
<dbReference type="EMBL" id="MU266476">
    <property type="protein sequence ID" value="KAH7922694.1"/>
    <property type="molecule type" value="Genomic_DNA"/>
</dbReference>